<dbReference type="SUPFAM" id="SSF48452">
    <property type="entry name" value="TPR-like"/>
    <property type="match status" value="1"/>
</dbReference>
<dbReference type="AlphaFoldDB" id="A0A8H5LKF5"/>
<dbReference type="OrthoDB" id="2423701at2759"/>
<proteinExistence type="predicted"/>
<dbReference type="PANTHER" id="PTHR22904">
    <property type="entry name" value="TPR REPEAT CONTAINING PROTEIN"/>
    <property type="match status" value="1"/>
</dbReference>
<dbReference type="GO" id="GO:0051879">
    <property type="term" value="F:Hsp90 protein binding"/>
    <property type="evidence" value="ECO:0007669"/>
    <property type="project" value="TreeGrafter"/>
</dbReference>
<evidence type="ECO:0000259" key="4">
    <source>
        <dbReference type="PROSITE" id="PS50181"/>
    </source>
</evidence>
<feature type="repeat" description="TPR" evidence="3">
    <location>
        <begin position="3"/>
        <end position="36"/>
    </location>
</feature>
<keyword evidence="1" id="KW-0677">Repeat</keyword>
<dbReference type="Gene3D" id="3.80.10.10">
    <property type="entry name" value="Ribonuclease Inhibitor"/>
    <property type="match status" value="1"/>
</dbReference>
<sequence length="578" mass="66283">MNWKRSFEVGVTLFKAGKYSEALEEFNQAVAIGGENHFIVYDTRAAAHEALKNPKAALQDAKMTIKLAPQRWHGYTRAARLFQKTHKFEASLKMIELALSYVKPEDTKRREELLKLKVEVTEHQEAIAARERRMRNHMLKLPVEIYNEIFQYVMDEDYAQIITLLHVCGHWRRVVWGSPGLWYTLVLSKLRADRKADLWLERSHGRIRELHVLSDYNSRDLPGRPSFLDKLDWSYLRVCRILSPNILRFFEPSTMFRELNSLEFDANHVDGPYSDFNNYSSTGMKSLSLHRTCFQLGQLSIHFPSLSSLCLENCSVLAPENNILEFFRANPQIESFCFNATQIQGWPQIIFSPSDIENPPTLEGLTDLEIVTEPWPSTILLLDLPSLRTMRLQSLASQQVSDHLHHWASRSPKFLTELSFDRVATSSSRIIEAVYACPTLEVLVLNALFGMSDTIINVLSGQPHIVPLPSEQSRLPCICPRLRHLDVSDCPDVLTSSIHALVKQRLALSASIEGDENAVDEESTQQKVQVNRLEVLKMDGCPMIDIKWIPWFREHVPYVSCVFASASKKQQKNIARRL</sequence>
<dbReference type="InterPro" id="IPR036047">
    <property type="entry name" value="F-box-like_dom_sf"/>
</dbReference>
<dbReference type="InterPro" id="IPR019734">
    <property type="entry name" value="TPR_rpt"/>
</dbReference>
<dbReference type="Gene3D" id="1.25.40.10">
    <property type="entry name" value="Tetratricopeptide repeat domain"/>
    <property type="match status" value="1"/>
</dbReference>
<dbReference type="SUPFAM" id="SSF81383">
    <property type="entry name" value="F-box domain"/>
    <property type="match status" value="1"/>
</dbReference>
<dbReference type="PANTHER" id="PTHR22904:SF523">
    <property type="entry name" value="STRESS-INDUCED-PHOSPHOPROTEIN 1"/>
    <property type="match status" value="1"/>
</dbReference>
<evidence type="ECO:0000256" key="1">
    <source>
        <dbReference type="ARBA" id="ARBA00022737"/>
    </source>
</evidence>
<name>A0A8H5LKF5_9AGAR</name>
<evidence type="ECO:0000313" key="5">
    <source>
        <dbReference type="EMBL" id="KAF5360368.1"/>
    </source>
</evidence>
<protein>
    <recommendedName>
        <fullName evidence="4">F-box domain-containing protein</fullName>
    </recommendedName>
</protein>
<dbReference type="InterPro" id="IPR011990">
    <property type="entry name" value="TPR-like_helical_dom_sf"/>
</dbReference>
<evidence type="ECO:0000256" key="2">
    <source>
        <dbReference type="ARBA" id="ARBA00022803"/>
    </source>
</evidence>
<dbReference type="PROSITE" id="PS50005">
    <property type="entry name" value="TPR"/>
    <property type="match status" value="1"/>
</dbReference>
<evidence type="ECO:0000313" key="6">
    <source>
        <dbReference type="Proteomes" id="UP000559027"/>
    </source>
</evidence>
<keyword evidence="2 3" id="KW-0802">TPR repeat</keyword>
<keyword evidence="6" id="KW-1185">Reference proteome</keyword>
<evidence type="ECO:0000256" key="3">
    <source>
        <dbReference type="PROSITE-ProRule" id="PRU00339"/>
    </source>
</evidence>
<comment type="caution">
    <text evidence="5">The sequence shown here is derived from an EMBL/GenBank/DDBJ whole genome shotgun (WGS) entry which is preliminary data.</text>
</comment>
<dbReference type="PROSITE" id="PS50181">
    <property type="entry name" value="FBOX"/>
    <property type="match status" value="1"/>
</dbReference>
<gene>
    <name evidence="5" type="ORF">D9756_004910</name>
</gene>
<organism evidence="5 6">
    <name type="scientific">Leucocoprinus leucothites</name>
    <dbReference type="NCBI Taxonomy" id="201217"/>
    <lineage>
        <taxon>Eukaryota</taxon>
        <taxon>Fungi</taxon>
        <taxon>Dikarya</taxon>
        <taxon>Basidiomycota</taxon>
        <taxon>Agaricomycotina</taxon>
        <taxon>Agaricomycetes</taxon>
        <taxon>Agaricomycetidae</taxon>
        <taxon>Agaricales</taxon>
        <taxon>Agaricineae</taxon>
        <taxon>Agaricaceae</taxon>
        <taxon>Leucocoprinus</taxon>
    </lineage>
</organism>
<dbReference type="EMBL" id="JAACJO010000003">
    <property type="protein sequence ID" value="KAF5360368.1"/>
    <property type="molecule type" value="Genomic_DNA"/>
</dbReference>
<dbReference type="InterPro" id="IPR001810">
    <property type="entry name" value="F-box_dom"/>
</dbReference>
<dbReference type="SUPFAM" id="SSF52047">
    <property type="entry name" value="RNI-like"/>
    <property type="match status" value="1"/>
</dbReference>
<reference evidence="5 6" key="1">
    <citation type="journal article" date="2020" name="ISME J.">
        <title>Uncovering the hidden diversity of litter-decomposition mechanisms in mushroom-forming fungi.</title>
        <authorList>
            <person name="Floudas D."/>
            <person name="Bentzer J."/>
            <person name="Ahren D."/>
            <person name="Johansson T."/>
            <person name="Persson P."/>
            <person name="Tunlid A."/>
        </authorList>
    </citation>
    <scope>NUCLEOTIDE SEQUENCE [LARGE SCALE GENOMIC DNA]</scope>
    <source>
        <strain evidence="5 6">CBS 146.42</strain>
    </source>
</reference>
<dbReference type="Proteomes" id="UP000559027">
    <property type="component" value="Unassembled WGS sequence"/>
</dbReference>
<feature type="domain" description="F-box" evidence="4">
    <location>
        <begin position="135"/>
        <end position="185"/>
    </location>
</feature>
<dbReference type="InterPro" id="IPR032675">
    <property type="entry name" value="LRR_dom_sf"/>
</dbReference>
<accession>A0A8H5LKF5</accession>
<dbReference type="SMART" id="SM00028">
    <property type="entry name" value="TPR"/>
    <property type="match status" value="3"/>
</dbReference>
<dbReference type="Gene3D" id="1.20.1280.50">
    <property type="match status" value="1"/>
</dbReference>